<accession>A0A841BES1</accession>
<name>A0A841BES1_9ACTN</name>
<gene>
    <name evidence="1" type="ORF">F4553_000173</name>
</gene>
<dbReference type="Proteomes" id="UP000587527">
    <property type="component" value="Unassembled WGS sequence"/>
</dbReference>
<comment type="caution">
    <text evidence="1">The sequence shown here is derived from an EMBL/GenBank/DDBJ whole genome shotgun (WGS) entry which is preliminary data.</text>
</comment>
<keyword evidence="2" id="KW-1185">Reference proteome</keyword>
<sequence>MSNLLMARGYSAPRTISEPTELSDLEEIRKSTFGECVTVDHQGTVFAFVRASENGDILYNILDSQIGVDAGSDGWTGYSKLEFPPDLRPAGLSIVTVGNAAGDLLAASGAPFKVVSDGKYLHVFQQSSRHTLLLNRFMFKRVSEPGSGTLTPVLEPVWEVRFQQSGDRDVPLGEHDSQSYTTVDGTPFIEPVIELPMISDLDESRFDALILPGQDGSPGRWQFFAVNTRTGRLDFFSFPMDADGLFDLTDAIGDDGTIEPDVSVRFSLDDPTAGILPLTIVGAPSATEYTLRERVRTTSGEGLMLQRATRVMLALPVTGVPGTDQAPRFATLDCAIAKDGSLVLPPAETTVAAIAPANYALGFSDGAYVSLPDAEALRIAGSFATEFWLYPNSLVAGDQYVISGDRSVPATEAAVYIKITHDLRVAAGFGSGDTATETQTTDAVIVGAQWVHVVVRFTYDRDAAIGTFTVLVNGDVVPLTEATVHACPAGNPITTISGSRDGIVGILEGLRLWSGADTTEQPIADWPFNSVNYEAEPPTTPDVSGNRIDAVVDGAILTASSAPISADTQGRLYIDDEGRSVYAGLLDFAEPEGSGYLMTGSDGLVHLYFQGGRSSTAAGLFCVAQYDAESARAVYESGWTATAGSAAQNGFLRFTAARSGTFMNLAEITISPSSASHLCQLSIDDGNGRMETWLGVPRSLDSFIAVLNGLSTHDLADTAYLTGNRVFYDNAGIYATSRLPVASEGEQTRITVLSRYPSRLQLSRGGVTDVTAETCTLRLEFVVPGWGDAHPVKQEWTALPVRATALLAVLAGTSATYDYSDLASASSTVRALVASDAYGAPHDLLILARPDVTDMTIGIAQGTSPDLCDVSITAGPGNEALLRDVPRNQNGFADAVNASAIAAYLVLIADGATALLSDVAASTPAEQDMRAWAAITVGFPDRPLGTDATMIAREPVPAAVRQGSTLTTADGRTRVVEGASTMFRCSPANRPTNGGTAMVDDTTAYTDGSANLVIAAVNGGWVRQSPDKAITLDGGSAVGWDQSARSAQRLAVRGDLTVETWCSPGGAGSVDAIPRLATYCRDLTDTVHGPIQWALGLRPAPSLRFADNTSLPGSYNLPGTACTMQITLSPEEANGSGKVLSLSTIGATQPYVAITVDDDRRPVARYATGSLIVTGTARLAKGVWKQLTVTLAEAGAGQVKLRLYVDGVLDGEAVGAKAAFTQVPGSFRVGATTGAFPILANGVFLWTSALEPEDVAFHATSAPQPTDRDLVIAWYLTDGHGFVIHNAAIDGGRVGTGIVNPADEPWSRSGIYRAAWGTNRSLGVLATDTPLLGGWHNVAMTYRTAHALALGGADYADCGSDASLNIDTAGSIEVCFTPHLVDAVQSLVSKPGSYEIRLTRDNKVNLVLSTTSSEESTVSLTTPDSPVRRDVPLYVAVTVETGTTKEKPEAYRPGDDPRSQRYFLRAAIYVNGSPAKEYVKDDYEEPITIATSSQRLNLGRNTAGAAYFTGALSDVRLWNRALPQAEIAATSQSHRIGSADGLVSSWRWAQSKGKYGLDDNNVNNARLTSNVLWRIYPANSTLSLFVDGVRQSAVRVVDPELVGGYGIEQYTVAANRTGTTTLQNMFAGSVSEVRVWDAVRTEDQIRSDMYRALRGSERHLVGYWPFNEGSGMVVGDATGNGNDGVFTGEAGRLPRWITARAPISDEAKEVYNILGGLRNEHHEPITGVPSAVEYADTRRNAYGEVYSVMKRGYAAQVGARVDLVTGFLVGDLATVYAGQARTAPSLVGFVEGAPPIPSENQTAPWWDDVTSRNAYDGNAAIQVTQAQTATRTFTGGQRLGDASSADGKVGMYFSTSAGQAIGVGTEVEWQVAVAEQHLGAGLHDTASAGSGEDAGFGFGTSAATVDAMSTTGEWEDEHALLNPAVGRRYIPDNTGYAVVKSMTVDVYLAKLLGSNTIVKTTFVPNGDIPEDVNIIHFPIDPRYTKNGTLDGMVGFIPDPDYPAAGGKPASYFRPVEAYSLKRSVEWQGKQLEAYYRQFSQSNRSRGPAWDYADVDWSKQNGFVDFRDKALPAEPSYDWQKKLSKRGIVNTYVWTAAGGWHSEQSELIDTRSESYSGITVSERGSGLAMDIAAAIGAGLYCELDALNGSSVEVVSVKSHDSESGFGLDVQLAVERYLKRPLLDEQGKPVGYTRENAPGKVAGYRFLSILTPPTVQNFDTFRQQVIDQNWLHNSPDSGAAALRTATTQANGAWRVLHRVTYVNRVPAPLQPVPTETTATELVRPADLAGNIVVTQLVERQISVAPYTMPTPAQIGAAVTAVLGESPADPGLLAHALTWWTAFLTAAGDERSDAHHRLVELRGNLLGYMVQKYATEPELL</sequence>
<evidence type="ECO:0000313" key="2">
    <source>
        <dbReference type="Proteomes" id="UP000587527"/>
    </source>
</evidence>
<protein>
    <recommendedName>
        <fullName evidence="3">LamG-like jellyroll fold domain-containing protein</fullName>
    </recommendedName>
</protein>
<dbReference type="SUPFAM" id="SSF49899">
    <property type="entry name" value="Concanavalin A-like lectins/glucanases"/>
    <property type="match status" value="4"/>
</dbReference>
<organism evidence="1 2">
    <name type="scientific">Allocatelliglobosispora scoriae</name>
    <dbReference type="NCBI Taxonomy" id="643052"/>
    <lineage>
        <taxon>Bacteria</taxon>
        <taxon>Bacillati</taxon>
        <taxon>Actinomycetota</taxon>
        <taxon>Actinomycetes</taxon>
        <taxon>Micromonosporales</taxon>
        <taxon>Micromonosporaceae</taxon>
        <taxon>Allocatelliglobosispora</taxon>
    </lineage>
</organism>
<proteinExistence type="predicted"/>
<dbReference type="EMBL" id="JACHMN010000001">
    <property type="protein sequence ID" value="MBB5866794.1"/>
    <property type="molecule type" value="Genomic_DNA"/>
</dbReference>
<reference evidence="1 2" key="1">
    <citation type="submission" date="2020-08" db="EMBL/GenBank/DDBJ databases">
        <title>Sequencing the genomes of 1000 actinobacteria strains.</title>
        <authorList>
            <person name="Klenk H.-P."/>
        </authorList>
    </citation>
    <scope>NUCLEOTIDE SEQUENCE [LARGE SCALE GENOMIC DNA]</scope>
    <source>
        <strain evidence="1 2">DSM 45362</strain>
    </source>
</reference>
<evidence type="ECO:0000313" key="1">
    <source>
        <dbReference type="EMBL" id="MBB5866794.1"/>
    </source>
</evidence>
<dbReference type="Pfam" id="PF13385">
    <property type="entry name" value="Laminin_G_3"/>
    <property type="match status" value="3"/>
</dbReference>
<dbReference type="Gene3D" id="2.60.120.200">
    <property type="match status" value="4"/>
</dbReference>
<evidence type="ECO:0008006" key="3">
    <source>
        <dbReference type="Google" id="ProtNLM"/>
    </source>
</evidence>
<dbReference type="RefSeq" id="WP_184830846.1">
    <property type="nucleotide sequence ID" value="NZ_JACHMN010000001.1"/>
</dbReference>
<dbReference type="InterPro" id="IPR013320">
    <property type="entry name" value="ConA-like_dom_sf"/>
</dbReference>